<dbReference type="Proteomes" id="UP000799118">
    <property type="component" value="Unassembled WGS sequence"/>
</dbReference>
<dbReference type="OrthoDB" id="2205812at2759"/>
<evidence type="ECO:0008006" key="3">
    <source>
        <dbReference type="Google" id="ProtNLM"/>
    </source>
</evidence>
<name>A0A6A4H3X2_9AGAR</name>
<evidence type="ECO:0000313" key="1">
    <source>
        <dbReference type="EMBL" id="KAE9392443.1"/>
    </source>
</evidence>
<protein>
    <recommendedName>
        <fullName evidence="3">Reverse transcriptase domain-containing protein</fullName>
    </recommendedName>
</protein>
<sequence length="188" mass="21386">MIRESDLKGYRIPGAKERLITNLFADDTSAFLNATDEFEDLQNILKKWWKTNIIPIGTKAFREQVVQSRITDCDKSPLPGNLHISQEGEAVRILGAWFGNDISAEQVWAPVLEMTDSSLSRWAKNGPTMDGRRAIIQMVIGGMTQYLTMVQGMPASIEKRLTKRINRYLWKEKERNPKHPLGNANMVP</sequence>
<keyword evidence="2" id="KW-1185">Reference proteome</keyword>
<accession>A0A6A4H3X2</accession>
<proteinExistence type="predicted"/>
<evidence type="ECO:0000313" key="2">
    <source>
        <dbReference type="Proteomes" id="UP000799118"/>
    </source>
</evidence>
<dbReference type="AlphaFoldDB" id="A0A6A4H3X2"/>
<reference evidence="1" key="1">
    <citation type="journal article" date="2019" name="Environ. Microbiol.">
        <title>Fungal ecological strategies reflected in gene transcription - a case study of two litter decomposers.</title>
        <authorList>
            <person name="Barbi F."/>
            <person name="Kohler A."/>
            <person name="Barry K."/>
            <person name="Baskaran P."/>
            <person name="Daum C."/>
            <person name="Fauchery L."/>
            <person name="Ihrmark K."/>
            <person name="Kuo A."/>
            <person name="LaButti K."/>
            <person name="Lipzen A."/>
            <person name="Morin E."/>
            <person name="Grigoriev I.V."/>
            <person name="Henrissat B."/>
            <person name="Lindahl B."/>
            <person name="Martin F."/>
        </authorList>
    </citation>
    <scope>NUCLEOTIDE SEQUENCE</scope>
    <source>
        <strain evidence="1">JB14</strain>
    </source>
</reference>
<gene>
    <name evidence="1" type="ORF">BT96DRAFT_959335</name>
</gene>
<dbReference type="EMBL" id="ML769596">
    <property type="protein sequence ID" value="KAE9392443.1"/>
    <property type="molecule type" value="Genomic_DNA"/>
</dbReference>
<organism evidence="1 2">
    <name type="scientific">Gymnopus androsaceus JB14</name>
    <dbReference type="NCBI Taxonomy" id="1447944"/>
    <lineage>
        <taxon>Eukaryota</taxon>
        <taxon>Fungi</taxon>
        <taxon>Dikarya</taxon>
        <taxon>Basidiomycota</taxon>
        <taxon>Agaricomycotina</taxon>
        <taxon>Agaricomycetes</taxon>
        <taxon>Agaricomycetidae</taxon>
        <taxon>Agaricales</taxon>
        <taxon>Marasmiineae</taxon>
        <taxon>Omphalotaceae</taxon>
        <taxon>Gymnopus</taxon>
    </lineage>
</organism>